<name>A0ACC1WZS1_MELAZ</name>
<proteinExistence type="predicted"/>
<comment type="caution">
    <text evidence="1">The sequence shown here is derived from an EMBL/GenBank/DDBJ whole genome shotgun (WGS) entry which is preliminary data.</text>
</comment>
<keyword evidence="2" id="KW-1185">Reference proteome</keyword>
<organism evidence="1 2">
    <name type="scientific">Melia azedarach</name>
    <name type="common">Chinaberry tree</name>
    <dbReference type="NCBI Taxonomy" id="155640"/>
    <lineage>
        <taxon>Eukaryota</taxon>
        <taxon>Viridiplantae</taxon>
        <taxon>Streptophyta</taxon>
        <taxon>Embryophyta</taxon>
        <taxon>Tracheophyta</taxon>
        <taxon>Spermatophyta</taxon>
        <taxon>Magnoliopsida</taxon>
        <taxon>eudicotyledons</taxon>
        <taxon>Gunneridae</taxon>
        <taxon>Pentapetalae</taxon>
        <taxon>rosids</taxon>
        <taxon>malvids</taxon>
        <taxon>Sapindales</taxon>
        <taxon>Meliaceae</taxon>
        <taxon>Melia</taxon>
    </lineage>
</organism>
<reference evidence="1 2" key="1">
    <citation type="journal article" date="2023" name="Science">
        <title>Complex scaffold remodeling in plant triterpene biosynthesis.</title>
        <authorList>
            <person name="De La Pena R."/>
            <person name="Hodgson H."/>
            <person name="Liu J.C."/>
            <person name="Stephenson M.J."/>
            <person name="Martin A.C."/>
            <person name="Owen C."/>
            <person name="Harkess A."/>
            <person name="Leebens-Mack J."/>
            <person name="Jimenez L.E."/>
            <person name="Osbourn A."/>
            <person name="Sattely E.S."/>
        </authorList>
    </citation>
    <scope>NUCLEOTIDE SEQUENCE [LARGE SCALE GENOMIC DNA]</scope>
    <source>
        <strain evidence="2">cv. JPN11</strain>
        <tissue evidence="1">Leaf</tissue>
    </source>
</reference>
<dbReference type="Proteomes" id="UP001164539">
    <property type="component" value="Chromosome 13"/>
</dbReference>
<evidence type="ECO:0000313" key="1">
    <source>
        <dbReference type="EMBL" id="KAJ4703838.1"/>
    </source>
</evidence>
<accession>A0ACC1WZS1</accession>
<protein>
    <submittedName>
        <fullName evidence="1">+limonene synthase</fullName>
    </submittedName>
</protein>
<sequence>MCDESVVRRSANYQPPIWGYDYVQSLRNQYVGESYGKRIEKLKGDARIMLKKVVDVDLLHQLELVDTLQRLECLTTLRRKSKESPIAFTTITIADTVVSTCMK</sequence>
<dbReference type="EMBL" id="CM051406">
    <property type="protein sequence ID" value="KAJ4703838.1"/>
    <property type="molecule type" value="Genomic_DNA"/>
</dbReference>
<evidence type="ECO:0000313" key="2">
    <source>
        <dbReference type="Proteomes" id="UP001164539"/>
    </source>
</evidence>
<gene>
    <name evidence="1" type="ORF">OWV82_023681</name>
</gene>